<dbReference type="EMBL" id="OVEO01000006">
    <property type="protein sequence ID" value="SPQ96825.1"/>
    <property type="molecule type" value="Genomic_DNA"/>
</dbReference>
<dbReference type="InterPro" id="IPR011705">
    <property type="entry name" value="BACK"/>
</dbReference>
<dbReference type="Proteomes" id="UP000290189">
    <property type="component" value="Unassembled WGS sequence"/>
</dbReference>
<dbReference type="PROSITE" id="PS50188">
    <property type="entry name" value="B302_SPRY"/>
    <property type="match status" value="1"/>
</dbReference>
<protein>
    <recommendedName>
        <fullName evidence="2">B30.2/SPRY domain-containing protein</fullName>
    </recommendedName>
</protein>
<dbReference type="Pfam" id="PF07707">
    <property type="entry name" value="BACK"/>
    <property type="match status" value="1"/>
</dbReference>
<dbReference type="InterPro" id="IPR043136">
    <property type="entry name" value="B30.2/SPRY_sf"/>
</dbReference>
<proteinExistence type="predicted"/>
<feature type="region of interest" description="Disordered" evidence="1">
    <location>
        <begin position="702"/>
        <end position="721"/>
    </location>
</feature>
<organism evidence="3 5">
    <name type="scientific">Plasmodiophora brassicae</name>
    <name type="common">Clubroot disease agent</name>
    <dbReference type="NCBI Taxonomy" id="37360"/>
    <lineage>
        <taxon>Eukaryota</taxon>
        <taxon>Sar</taxon>
        <taxon>Rhizaria</taxon>
        <taxon>Endomyxa</taxon>
        <taxon>Phytomyxea</taxon>
        <taxon>Plasmodiophorida</taxon>
        <taxon>Plasmodiophoridae</taxon>
        <taxon>Plasmodiophora</taxon>
    </lineage>
</organism>
<dbReference type="InterPro" id="IPR003877">
    <property type="entry name" value="SPRY_dom"/>
</dbReference>
<keyword evidence="5" id="KW-1185">Reference proteome</keyword>
<dbReference type="Gene3D" id="2.60.120.920">
    <property type="match status" value="1"/>
</dbReference>
<reference evidence="4 6" key="2">
    <citation type="submission" date="2018-03" db="EMBL/GenBank/DDBJ databases">
        <authorList>
            <person name="Fogelqvist J."/>
        </authorList>
    </citation>
    <scope>NUCLEOTIDE SEQUENCE [LARGE SCALE GENOMIC DNA]</scope>
</reference>
<sequence>MAAATEPEFVVVADLDCTVAVEAPNAPWRYGALATAVVRVGGASVPIQSQYFTNGVRASRLVFKVMVDRKSIRKDDEDRVIVDVNPPFHPDANPVDVNAKFRTGFVELHDFVMTGRFQPNIRTAVAVCAVAAHMGVSVHAEYLAYIRQQLSQVTAPDVLQSAWECCFDDLVKDSERVMAREFGTYKGRQFHGFVLRLVAEILECPELVSGGIYTVSDIVQSYLNHHQNVDVNGFERLTAPMTSVHEVNPQHCTFFVERIQAYEAKGELVASSDHTHRFAALLRRLEAMLAKNFFSFRTQELMVIRPGIFANMLLNPDLVVKDKLDVSNIVAAYLKEKDPQITTEEFYMVVKVMDDFPISADDVIFFANRIEHHTPLTAGLHAGIASVLSQVLITCKDVMARCIQSIPIASFVAISLRTLCDVLSRDALQCGHEDLVFDLVSDYLAKKSASLTTEEVETFWRTCRFHLLSSACLARAFQERTLPKEYLAAALIHKQRSEKGEVDERKCDFDSYAKSILVLRPRLSLEDLKAREEEDRAVQAVMDSQRVNPDRCSRVMQVADDGATICVSSDVDDENEKGAALFQHGFDCAQGGLFSFEVKIEKLPAEFWEVLVGVADRDHPTDKWVGATATSWCYLALHSGSRTYNNTVCGQYNTTETLSIGDTIGVLLDCTDRKSAVISFSVNSADKGNAFEDIHAYGELPKEGTGRGDEAAGAAPQPGAPPPANVFYPAVSLNRKGVQVKVGRFKWRRH</sequence>
<accession>A0A0G4IH24</accession>
<evidence type="ECO:0000256" key="1">
    <source>
        <dbReference type="SAM" id="MobiDB-lite"/>
    </source>
</evidence>
<evidence type="ECO:0000259" key="2">
    <source>
        <dbReference type="PROSITE" id="PS50188"/>
    </source>
</evidence>
<evidence type="ECO:0000313" key="3">
    <source>
        <dbReference type="EMBL" id="CEO94479.1"/>
    </source>
</evidence>
<dbReference type="AlphaFoldDB" id="A0A0G4IH24"/>
<dbReference type="SUPFAM" id="SSF49899">
    <property type="entry name" value="Concanavalin A-like lectins/glucanases"/>
    <property type="match status" value="1"/>
</dbReference>
<dbReference type="Pfam" id="PF00622">
    <property type="entry name" value="SPRY"/>
    <property type="match status" value="1"/>
</dbReference>
<dbReference type="CDD" id="cd11709">
    <property type="entry name" value="SPRY"/>
    <property type="match status" value="1"/>
</dbReference>
<dbReference type="InterPro" id="IPR001870">
    <property type="entry name" value="B30.2/SPRY"/>
</dbReference>
<reference evidence="3 5" key="1">
    <citation type="submission" date="2015-02" db="EMBL/GenBank/DDBJ databases">
        <authorList>
            <person name="Chooi Y.-H."/>
        </authorList>
    </citation>
    <scope>NUCLEOTIDE SEQUENCE [LARGE SCALE GENOMIC DNA]</scope>
    <source>
        <strain evidence="3">E3</strain>
    </source>
</reference>
<keyword evidence="4" id="KW-0496">Mitochondrion</keyword>
<name>A0A0G4IH24_PLABS</name>
<dbReference type="InterPro" id="IPR013320">
    <property type="entry name" value="ConA-like_dom_sf"/>
</dbReference>
<geneLocation type="mitochondrion" evidence="4"/>
<feature type="domain" description="B30.2/SPRY" evidence="2">
    <location>
        <begin position="525"/>
        <end position="747"/>
    </location>
</feature>
<dbReference type="Gene3D" id="1.25.40.420">
    <property type="match status" value="1"/>
</dbReference>
<evidence type="ECO:0000313" key="6">
    <source>
        <dbReference type="Proteomes" id="UP000290189"/>
    </source>
</evidence>
<dbReference type="Proteomes" id="UP000039324">
    <property type="component" value="Unassembled WGS sequence"/>
</dbReference>
<dbReference type="EMBL" id="CDSF01000001">
    <property type="protein sequence ID" value="CEO94479.1"/>
    <property type="molecule type" value="Genomic_DNA"/>
</dbReference>
<evidence type="ECO:0000313" key="5">
    <source>
        <dbReference type="Proteomes" id="UP000039324"/>
    </source>
</evidence>
<gene>
    <name evidence="3" type="ORF">PBRA_000264</name>
    <name evidence="4" type="ORF">PLBR_LOCUS4040</name>
</gene>
<evidence type="ECO:0000313" key="4">
    <source>
        <dbReference type="EMBL" id="SPQ96825.1"/>
    </source>
</evidence>